<dbReference type="PROSITE" id="PS51007">
    <property type="entry name" value="CYTC"/>
    <property type="match status" value="1"/>
</dbReference>
<dbReference type="Pfam" id="PF13442">
    <property type="entry name" value="Cytochrome_CBB3"/>
    <property type="match status" value="1"/>
</dbReference>
<gene>
    <name evidence="7" type="ORF">GIW81_15595</name>
</gene>
<keyword evidence="3 4" id="KW-0408">Iron</keyword>
<keyword evidence="8" id="KW-1185">Reference proteome</keyword>
<dbReference type="Gene3D" id="1.10.760.10">
    <property type="entry name" value="Cytochrome c-like domain"/>
    <property type="match status" value="1"/>
</dbReference>
<dbReference type="Proteomes" id="UP000440694">
    <property type="component" value="Unassembled WGS sequence"/>
</dbReference>
<evidence type="ECO:0000256" key="4">
    <source>
        <dbReference type="PROSITE-ProRule" id="PRU00433"/>
    </source>
</evidence>
<keyword evidence="2 4" id="KW-0479">Metal-binding</keyword>
<dbReference type="SUPFAM" id="SSF46626">
    <property type="entry name" value="Cytochrome c"/>
    <property type="match status" value="1"/>
</dbReference>
<dbReference type="GO" id="GO:0020037">
    <property type="term" value="F:heme binding"/>
    <property type="evidence" value="ECO:0007669"/>
    <property type="project" value="InterPro"/>
</dbReference>
<evidence type="ECO:0000256" key="3">
    <source>
        <dbReference type="ARBA" id="ARBA00023004"/>
    </source>
</evidence>
<keyword evidence="1 4" id="KW-0349">Heme</keyword>
<reference evidence="7 8" key="1">
    <citation type="submission" date="2019-11" db="EMBL/GenBank/DDBJ databases">
        <title>Identification of a novel strain.</title>
        <authorList>
            <person name="Xu Q."/>
            <person name="Wang G."/>
        </authorList>
    </citation>
    <scope>NUCLEOTIDE SEQUENCE [LARGE SCALE GENOMIC DNA]</scope>
    <source>
        <strain evidence="8">xq</strain>
    </source>
</reference>
<evidence type="ECO:0000256" key="2">
    <source>
        <dbReference type="ARBA" id="ARBA00022723"/>
    </source>
</evidence>
<dbReference type="InterPro" id="IPR009056">
    <property type="entry name" value="Cyt_c-like_dom"/>
</dbReference>
<proteinExistence type="predicted"/>
<dbReference type="GO" id="GO:0046872">
    <property type="term" value="F:metal ion binding"/>
    <property type="evidence" value="ECO:0007669"/>
    <property type="project" value="UniProtKB-KW"/>
</dbReference>
<dbReference type="InterPro" id="IPR036909">
    <property type="entry name" value="Cyt_c-like_dom_sf"/>
</dbReference>
<feature type="domain" description="Cytochrome c" evidence="6">
    <location>
        <begin position="27"/>
        <end position="108"/>
    </location>
</feature>
<evidence type="ECO:0000313" key="8">
    <source>
        <dbReference type="Proteomes" id="UP000440694"/>
    </source>
</evidence>
<evidence type="ECO:0000259" key="6">
    <source>
        <dbReference type="PROSITE" id="PS51007"/>
    </source>
</evidence>
<accession>A0A6I3KPM9</accession>
<evidence type="ECO:0000256" key="5">
    <source>
        <dbReference type="SAM" id="SignalP"/>
    </source>
</evidence>
<evidence type="ECO:0000313" key="7">
    <source>
        <dbReference type="EMBL" id="MTD95762.1"/>
    </source>
</evidence>
<dbReference type="GO" id="GO:0009055">
    <property type="term" value="F:electron transfer activity"/>
    <property type="evidence" value="ECO:0007669"/>
    <property type="project" value="InterPro"/>
</dbReference>
<feature type="chain" id="PRO_5026233141" evidence="5">
    <location>
        <begin position="24"/>
        <end position="110"/>
    </location>
</feature>
<protein>
    <submittedName>
        <fullName evidence="7">C-type cytochrome</fullName>
    </submittedName>
</protein>
<comment type="caution">
    <text evidence="7">The sequence shown here is derived from an EMBL/GenBank/DDBJ whole genome shotgun (WGS) entry which is preliminary data.</text>
</comment>
<evidence type="ECO:0000256" key="1">
    <source>
        <dbReference type="ARBA" id="ARBA00022617"/>
    </source>
</evidence>
<dbReference type="EMBL" id="WMBQ01000002">
    <property type="protein sequence ID" value="MTD95762.1"/>
    <property type="molecule type" value="Genomic_DNA"/>
</dbReference>
<dbReference type="AlphaFoldDB" id="A0A6I3KPM9"/>
<organism evidence="7 8">
    <name type="scientific">Hyphomicrobium album</name>
    <dbReference type="NCBI Taxonomy" id="2665159"/>
    <lineage>
        <taxon>Bacteria</taxon>
        <taxon>Pseudomonadati</taxon>
        <taxon>Pseudomonadota</taxon>
        <taxon>Alphaproteobacteria</taxon>
        <taxon>Hyphomicrobiales</taxon>
        <taxon>Hyphomicrobiaceae</taxon>
        <taxon>Hyphomicrobium</taxon>
    </lineage>
</organism>
<name>A0A6I3KPM9_9HYPH</name>
<sequence>MRTLCEIVAVAAIVGFGAASALAGEAGPATSGKIILAANCARCHAIEGSGKSPHHEALPFREVVLRYPPEQLAEALAEGIISGHPDMPEFTFEPAEIEAIVAYLTTLKAD</sequence>
<dbReference type="RefSeq" id="WP_154740269.1">
    <property type="nucleotide sequence ID" value="NZ_WMBQ01000002.1"/>
</dbReference>
<keyword evidence="5" id="KW-0732">Signal</keyword>
<feature type="signal peptide" evidence="5">
    <location>
        <begin position="1"/>
        <end position="23"/>
    </location>
</feature>